<dbReference type="AlphaFoldDB" id="A0A136A3S5"/>
<organism evidence="1 2">
    <name type="scientific">Paraglaciecola hydrolytica</name>
    <dbReference type="NCBI Taxonomy" id="1799789"/>
    <lineage>
        <taxon>Bacteria</taxon>
        <taxon>Pseudomonadati</taxon>
        <taxon>Pseudomonadota</taxon>
        <taxon>Gammaproteobacteria</taxon>
        <taxon>Alteromonadales</taxon>
        <taxon>Alteromonadaceae</taxon>
        <taxon>Paraglaciecola</taxon>
    </lineage>
</organism>
<dbReference type="OrthoDB" id="7054989at2"/>
<evidence type="ECO:0000313" key="2">
    <source>
        <dbReference type="Proteomes" id="UP000070299"/>
    </source>
</evidence>
<gene>
    <name evidence="1" type="ORF">AX660_07690</name>
</gene>
<dbReference type="STRING" id="1799789.AX660_07690"/>
<name>A0A136A3S5_9ALTE</name>
<keyword evidence="2" id="KW-1185">Reference proteome</keyword>
<sequence>MHQNITESVNDSALWFDEFFMLDQNSLSDQALGEARIQLGWSPRSRDLNEFENRLKLRYKLPNLKNRVDLVFSDYDDEIADNPLQNTKIDNRSERNRFSLALQWKAKPDSGLSHRIGIGRRLQPFVKSRFRSLLNINHQADIRFETSAYYYSNDGFGADFSLLYSYVFTPQSMFRFNNHFYYRDSTNDWLWQHSWQHLNQINDKNALITGFYMEGLSQPTYHLQEYLTSSRWRINALRDWLFFEVEPFVMWRKDEAFSASYGVSLRIEGYFGQT</sequence>
<reference evidence="2" key="1">
    <citation type="submission" date="2016-02" db="EMBL/GenBank/DDBJ databases">
        <authorList>
            <person name="Schultz-Johansen M."/>
            <person name="Glaring M.A."/>
            <person name="Bech P.K."/>
            <person name="Stougaard P."/>
        </authorList>
    </citation>
    <scope>NUCLEOTIDE SEQUENCE [LARGE SCALE GENOMIC DNA]</scope>
    <source>
        <strain evidence="2">S66</strain>
    </source>
</reference>
<proteinExistence type="predicted"/>
<accession>A0A136A3S5</accession>
<dbReference type="EMBL" id="LSNE01000003">
    <property type="protein sequence ID" value="KXI29898.1"/>
    <property type="molecule type" value="Genomic_DNA"/>
</dbReference>
<protein>
    <submittedName>
        <fullName evidence="1">Uncharacterized protein</fullName>
    </submittedName>
</protein>
<evidence type="ECO:0000313" key="1">
    <source>
        <dbReference type="EMBL" id="KXI29898.1"/>
    </source>
</evidence>
<comment type="caution">
    <text evidence="1">The sequence shown here is derived from an EMBL/GenBank/DDBJ whole genome shotgun (WGS) entry which is preliminary data.</text>
</comment>
<dbReference type="Proteomes" id="UP000070299">
    <property type="component" value="Unassembled WGS sequence"/>
</dbReference>